<dbReference type="Proteomes" id="UP000197065">
    <property type="component" value="Unassembled WGS sequence"/>
</dbReference>
<evidence type="ECO:0000313" key="2">
    <source>
        <dbReference type="Proteomes" id="UP000197065"/>
    </source>
</evidence>
<dbReference type="EMBL" id="FYEH01000001">
    <property type="protein sequence ID" value="SNB53088.1"/>
    <property type="molecule type" value="Genomic_DNA"/>
</dbReference>
<accession>A0A212Q1Q0</accession>
<gene>
    <name evidence="1" type="ORF">SAMN07250955_101333</name>
</gene>
<sequence>MSFVLPTDDNGNPIAALGFDYRGTQQIAVDTESKRNAQPIASYTALVTIIATGPCYFEIGDASVTATTNGSAFLFPGQYLDIPLRQGERYIAFISTDACTAYVMSRI</sequence>
<protein>
    <submittedName>
        <fullName evidence="1">Uncharacterized protein</fullName>
    </submittedName>
</protein>
<organism evidence="1 2">
    <name type="scientific">Arboricoccus pini</name>
    <dbReference type="NCBI Taxonomy" id="1963835"/>
    <lineage>
        <taxon>Bacteria</taxon>
        <taxon>Pseudomonadati</taxon>
        <taxon>Pseudomonadota</taxon>
        <taxon>Alphaproteobacteria</taxon>
        <taxon>Geminicoccales</taxon>
        <taxon>Geminicoccaceae</taxon>
        <taxon>Arboricoccus</taxon>
    </lineage>
</organism>
<proteinExistence type="predicted"/>
<keyword evidence="2" id="KW-1185">Reference proteome</keyword>
<reference evidence="1 2" key="1">
    <citation type="submission" date="2017-06" db="EMBL/GenBank/DDBJ databases">
        <authorList>
            <person name="Kim H.J."/>
            <person name="Triplett B.A."/>
        </authorList>
    </citation>
    <scope>NUCLEOTIDE SEQUENCE [LARGE SCALE GENOMIC DNA]</scope>
    <source>
        <strain evidence="1 2">B29T1</strain>
    </source>
</reference>
<dbReference type="RefSeq" id="WP_088559640.1">
    <property type="nucleotide sequence ID" value="NZ_FYEH01000001.1"/>
</dbReference>
<dbReference type="OrthoDB" id="7305992at2"/>
<name>A0A212Q1Q0_9PROT</name>
<evidence type="ECO:0000313" key="1">
    <source>
        <dbReference type="EMBL" id="SNB53088.1"/>
    </source>
</evidence>
<dbReference type="AlphaFoldDB" id="A0A212Q1Q0"/>